<dbReference type="HOGENOM" id="CLU_2092356_0_0_14"/>
<dbReference type="KEGG" id="mhb:MHM_00050"/>
<proteinExistence type="predicted"/>
<name>G8C2H5_9MOLU</name>
<accession>G8C2H5</accession>
<gene>
    <name evidence="1" type="ORF">MHM_00050</name>
</gene>
<dbReference type="AlphaFoldDB" id="G8C2H5"/>
<reference evidence="1" key="1">
    <citation type="submission" date="2011-11" db="EMBL/GenBank/DDBJ databases">
        <title>Complete genome sequence of Candidatus Mycoplasma haemominutum.</title>
        <authorList>
            <person name="Barker E.N."/>
            <person name="Darby A.C."/>
            <person name="Helps C.R."/>
            <person name="Peters I.R."/>
            <person name="Hughes M.A."/>
            <person name="Radford A.D."/>
            <person name="Novacco M."/>
            <person name="Boretti F."/>
            <person name="Hofmann-Lehmann R."/>
            <person name="Tasker S."/>
        </authorList>
    </citation>
    <scope>NUCLEOTIDE SEQUENCE</scope>
    <source>
        <strain evidence="1">Birmingham 1</strain>
    </source>
</reference>
<protein>
    <submittedName>
        <fullName evidence="1">Uncharacterized protein</fullName>
    </submittedName>
</protein>
<organism evidence="1">
    <name type="scientific">Candidatus Mycoplasma haematominutum 'Birmingham 1'</name>
    <dbReference type="NCBI Taxonomy" id="1116213"/>
    <lineage>
        <taxon>Bacteria</taxon>
        <taxon>Bacillati</taxon>
        <taxon>Mycoplasmatota</taxon>
        <taxon>Mollicutes</taxon>
        <taxon>Mycoplasmataceae</taxon>
        <taxon>Mycoplasma</taxon>
    </lineage>
</organism>
<evidence type="ECO:0000313" key="1">
    <source>
        <dbReference type="EMBL" id="CCE66523.1"/>
    </source>
</evidence>
<sequence>MTLTNKPYYFRCFQFNFFRNFLTWLIKFICKNKTIRKIQIKIAELLAQISNPYSVCQALANGKAVILETDTTIGIISLNPKLIYQMKQRSEKKTHQICFWYWTNSRTCTSWIKTPA</sequence>
<dbReference type="EMBL" id="HE613254">
    <property type="protein sequence ID" value="CCE66523.1"/>
    <property type="molecule type" value="Genomic_DNA"/>
</dbReference>
<reference evidence="1" key="2">
    <citation type="submission" date="2011-11" db="EMBL/GenBank/DDBJ databases">
        <authorList>
            <person name="Barker E."/>
        </authorList>
    </citation>
    <scope>NUCLEOTIDE SEQUENCE</scope>
    <source>
        <strain evidence="1">Birmingham 1</strain>
    </source>
</reference>